<dbReference type="RefSeq" id="WP_377915111.1">
    <property type="nucleotide sequence ID" value="NZ_JBHSKS010000007.1"/>
</dbReference>
<protein>
    <submittedName>
        <fullName evidence="9">Glycoside hydrolase family 97 catalytic domain-containing protein</fullName>
    </submittedName>
</protein>
<organism evidence="9 10">
    <name type="scientific">Algoriphagus aquatilis</name>
    <dbReference type="NCBI Taxonomy" id="490186"/>
    <lineage>
        <taxon>Bacteria</taxon>
        <taxon>Pseudomonadati</taxon>
        <taxon>Bacteroidota</taxon>
        <taxon>Cytophagia</taxon>
        <taxon>Cytophagales</taxon>
        <taxon>Cyclobacteriaceae</taxon>
        <taxon>Algoriphagus</taxon>
    </lineage>
</organism>
<dbReference type="InterPro" id="IPR019563">
    <property type="entry name" value="GH97_catalytic"/>
</dbReference>
<proteinExistence type="predicted"/>
<keyword evidence="4" id="KW-0106">Calcium</keyword>
<evidence type="ECO:0000256" key="1">
    <source>
        <dbReference type="ARBA" id="ARBA00001913"/>
    </source>
</evidence>
<evidence type="ECO:0000259" key="8">
    <source>
        <dbReference type="Pfam" id="PF14509"/>
    </source>
</evidence>
<reference evidence="10" key="1">
    <citation type="journal article" date="2019" name="Int. J. Syst. Evol. Microbiol.">
        <title>The Global Catalogue of Microorganisms (GCM) 10K type strain sequencing project: providing services to taxonomists for standard genome sequencing and annotation.</title>
        <authorList>
            <consortium name="The Broad Institute Genomics Platform"/>
            <consortium name="The Broad Institute Genome Sequencing Center for Infectious Disease"/>
            <person name="Wu L."/>
            <person name="Ma J."/>
        </authorList>
    </citation>
    <scope>NUCLEOTIDE SEQUENCE [LARGE SCALE GENOMIC DNA]</scope>
    <source>
        <strain evidence="10">CGMCC 1.7030</strain>
    </source>
</reference>
<dbReference type="InterPro" id="IPR052720">
    <property type="entry name" value="Glycosyl_hydrolase_97"/>
</dbReference>
<dbReference type="Pfam" id="PF14508">
    <property type="entry name" value="GH97_N"/>
    <property type="match status" value="1"/>
</dbReference>
<evidence type="ECO:0000259" key="6">
    <source>
        <dbReference type="Pfam" id="PF10566"/>
    </source>
</evidence>
<evidence type="ECO:0000313" key="9">
    <source>
        <dbReference type="EMBL" id="MFC5192267.1"/>
    </source>
</evidence>
<evidence type="ECO:0000256" key="4">
    <source>
        <dbReference type="ARBA" id="ARBA00022837"/>
    </source>
</evidence>
<keyword evidence="3 9" id="KW-0378">Hydrolase</keyword>
<keyword evidence="10" id="KW-1185">Reference proteome</keyword>
<accession>A0ABW0BWH5</accession>
<feature type="domain" description="Glycosyl-hydrolase 97 catalytic" evidence="6">
    <location>
        <begin position="345"/>
        <end position="491"/>
    </location>
</feature>
<evidence type="ECO:0000313" key="10">
    <source>
        <dbReference type="Proteomes" id="UP001596163"/>
    </source>
</evidence>
<keyword evidence="5" id="KW-0326">Glycosidase</keyword>
<dbReference type="InterPro" id="IPR013780">
    <property type="entry name" value="Glyco_hydro_b"/>
</dbReference>
<dbReference type="InterPro" id="IPR013785">
    <property type="entry name" value="Aldolase_TIM"/>
</dbReference>
<dbReference type="Gene3D" id="2.70.98.10">
    <property type="match status" value="1"/>
</dbReference>
<dbReference type="InterPro" id="IPR029486">
    <property type="entry name" value="GH97_N"/>
</dbReference>
<dbReference type="PANTHER" id="PTHR35803:SF2">
    <property type="entry name" value="RETAINING ALPHA-GALACTOSIDASE"/>
    <property type="match status" value="1"/>
</dbReference>
<dbReference type="PANTHER" id="PTHR35803">
    <property type="entry name" value="GLUCAN 1,4-ALPHA-GLUCOSIDASE SUSB-RELATED"/>
    <property type="match status" value="1"/>
</dbReference>
<dbReference type="GO" id="GO:0016787">
    <property type="term" value="F:hydrolase activity"/>
    <property type="evidence" value="ECO:0007669"/>
    <property type="project" value="UniProtKB-KW"/>
</dbReference>
<evidence type="ECO:0000256" key="3">
    <source>
        <dbReference type="ARBA" id="ARBA00022801"/>
    </source>
</evidence>
<comment type="caution">
    <text evidence="9">The sequence shown here is derived from an EMBL/GenBank/DDBJ whole genome shotgun (WGS) entry which is preliminary data.</text>
</comment>
<feature type="domain" description="Glycosyl-hydrolase 97 N-terminal" evidence="7">
    <location>
        <begin position="30"/>
        <end position="318"/>
    </location>
</feature>
<feature type="domain" description="Glycosyl-hydrolase 97 C-terminal oligomerisation" evidence="8">
    <location>
        <begin position="589"/>
        <end position="684"/>
    </location>
</feature>
<dbReference type="Proteomes" id="UP001596163">
    <property type="component" value="Unassembled WGS sequence"/>
</dbReference>
<dbReference type="EMBL" id="JBHSKS010000007">
    <property type="protein sequence ID" value="MFC5192267.1"/>
    <property type="molecule type" value="Genomic_DNA"/>
</dbReference>
<evidence type="ECO:0000259" key="7">
    <source>
        <dbReference type="Pfam" id="PF14508"/>
    </source>
</evidence>
<dbReference type="SUPFAM" id="SSF51445">
    <property type="entry name" value="(Trans)glycosidases"/>
    <property type="match status" value="1"/>
</dbReference>
<dbReference type="Gene3D" id="3.20.20.70">
    <property type="entry name" value="Aldolase class I"/>
    <property type="match status" value="1"/>
</dbReference>
<sequence length="694" mass="79060">MPIRIIIAAFLIGNLFWSCQTTTSEKILEIASPDKLLKLELFREENSQNIYYTLHRGDSLWVALSPIGMEVEEFPSQSFQPIQMDFFERDSLITPLIAAKRSSFRDHFSGVKIDFEGPLDLEVRMYDEGAAFRWIGSATDSIRVKKETFEVNPVAPSELFYAPYEQALPDYWKAHLKRIQERIVGLFDVSYPYENHFETQYQRKNLPDLADWELLYSPALLHTKSNQYLLVAESDVRDYPGMILQTSSSNGIKTSFAPYPLEEVIPVDTLIYSRLRKVSKTGDFIAKTSGTRTFPWRIIIATEDPKVLPSTDLVQKLASSSEIQGDLSWIKPGQITDEWLVNANLFNVPFKAGKNTETYLYYIDFVKEFGLEYIMVDEGWYRNGDLTKLNPDIDLKKIAAYAQKKGIGLGLWFNATDLDLSLDETLSYYSKLGVKVVLVDFINRNDQKAMNFYEKLALTCAKYQVMLNLHSAPTPAGFEITFPNAITREGVMGSEWNGWTNFVTPSHNLTIPYTRMVSGSLDYEPGLLENSNEESFKNTWGRPMSLGTRAHQLAMYVIYDNPLQYFIGNPSQARKEPEFMTFLGSMHTTWDETIILDGKPGEYIVTARLKDGIWYLGAMTDWTEREFNVDLSPLGINHYDLQGVIDGVNANEYASDYQWLRSSANSNQQLTLRLAKGGGAVIKILPVQPLPQLP</sequence>
<gene>
    <name evidence="9" type="ORF">ACFPIK_10845</name>
</gene>
<dbReference type="InterPro" id="IPR029483">
    <property type="entry name" value="GH97_C"/>
</dbReference>
<evidence type="ECO:0000256" key="2">
    <source>
        <dbReference type="ARBA" id="ARBA00011245"/>
    </source>
</evidence>
<dbReference type="InterPro" id="IPR014718">
    <property type="entry name" value="GH-type_carb-bd"/>
</dbReference>
<evidence type="ECO:0000256" key="5">
    <source>
        <dbReference type="ARBA" id="ARBA00023295"/>
    </source>
</evidence>
<dbReference type="Pfam" id="PF14509">
    <property type="entry name" value="GH97_C"/>
    <property type="match status" value="1"/>
</dbReference>
<comment type="cofactor">
    <cofactor evidence="1">
        <name>Ca(2+)</name>
        <dbReference type="ChEBI" id="CHEBI:29108"/>
    </cofactor>
</comment>
<comment type="subunit">
    <text evidence="2">Monomer.</text>
</comment>
<dbReference type="InterPro" id="IPR017853">
    <property type="entry name" value="GH"/>
</dbReference>
<name>A0ABW0BWH5_9BACT</name>
<dbReference type="Pfam" id="PF10566">
    <property type="entry name" value="Glyco_hydro_97"/>
    <property type="match status" value="1"/>
</dbReference>
<dbReference type="Gene3D" id="2.60.40.1180">
    <property type="entry name" value="Golgi alpha-mannosidase II"/>
    <property type="match status" value="1"/>
</dbReference>